<dbReference type="WBParaSite" id="TMUE_3000011356.1">
    <property type="protein sequence ID" value="TMUE_3000011356.1"/>
    <property type="gene ID" value="WBGene00292143"/>
</dbReference>
<dbReference type="STRING" id="70415.A0A5S6QVC6"/>
<evidence type="ECO:0000313" key="1">
    <source>
        <dbReference type="Proteomes" id="UP000046395"/>
    </source>
</evidence>
<accession>A0A5S6QVC6</accession>
<dbReference type="AlphaFoldDB" id="A0A5S6QVC6"/>
<dbReference type="SUPFAM" id="SSF56672">
    <property type="entry name" value="DNA/RNA polymerases"/>
    <property type="match status" value="1"/>
</dbReference>
<reference evidence="2" key="1">
    <citation type="submission" date="2019-12" db="UniProtKB">
        <authorList>
            <consortium name="WormBaseParasite"/>
        </authorList>
    </citation>
    <scope>IDENTIFICATION</scope>
</reference>
<dbReference type="Proteomes" id="UP000046395">
    <property type="component" value="Unassembled WGS sequence"/>
</dbReference>
<proteinExistence type="predicted"/>
<dbReference type="InterPro" id="IPR043502">
    <property type="entry name" value="DNA/RNA_pol_sf"/>
</dbReference>
<dbReference type="PANTHER" id="PTHR47331:SF4">
    <property type="entry name" value="PEPTIDASE S1 DOMAIN-CONTAINING PROTEIN"/>
    <property type="match status" value="1"/>
</dbReference>
<keyword evidence="1" id="KW-1185">Reference proteome</keyword>
<protein>
    <submittedName>
        <fullName evidence="2">Peptidase aspartic putative domain-containing protein</fullName>
    </submittedName>
</protein>
<organism evidence="1 2">
    <name type="scientific">Trichuris muris</name>
    <name type="common">Mouse whipworm</name>
    <dbReference type="NCBI Taxonomy" id="70415"/>
    <lineage>
        <taxon>Eukaryota</taxon>
        <taxon>Metazoa</taxon>
        <taxon>Ecdysozoa</taxon>
        <taxon>Nematoda</taxon>
        <taxon>Enoplea</taxon>
        <taxon>Dorylaimia</taxon>
        <taxon>Trichinellida</taxon>
        <taxon>Trichuridae</taxon>
        <taxon>Trichuris</taxon>
    </lineage>
</organism>
<dbReference type="PANTHER" id="PTHR47331">
    <property type="entry name" value="PHD-TYPE DOMAIN-CONTAINING PROTEIN"/>
    <property type="match status" value="1"/>
</dbReference>
<name>A0A5S6QVC6_TRIMR</name>
<evidence type="ECO:0000313" key="2">
    <source>
        <dbReference type="WBParaSite" id="TMUE_3000011356.1"/>
    </source>
</evidence>
<sequence>MLVGSCLFHASSSNVSTVVKKMPKQLRDRWGSFVTQNIKPRFPKLRDLSDWITERREAADVVADESDNTPWRSIRSSYDKKKKPRVMVTAGPVDHTAPKCTLCSDEHLLPSCLKFIGMPPEQRAETVKRYRCLLTGHIERQCNTRVRCTEIGCQAAHHPMLHGAPRLFKKKQLTGIARCCQSQLFTSKVCQERTSECLLPIVPLMLITPDGRRYRIRALLDSGSEVSMIHMDVANALGLCRPKESCPFTTFHDQHPSLNIRRVSFRIVSIDGRFSQDIEDAYTVPKLQLPIQATDLNTVIRRFSFLHSVVVDTGDPQYVTLLIEMEYPAAHAAFESKSEWQDSRSPRAMLTPFGWSIVGPFSYKWNRTQPRHCFRLPINDSDDSLVTEQLLDKFFNSDLTCVPTNDDKAISPEEKCAWKILEESIRFDGERYQDRLLWKHDQSNLPVNRVAALRRFNHLERRLMAHTELGARYTTVMKEYISAGHARKLSPREFNVGQEGRTSWQPHHAVINLSKPSKLRIVFDAAAKFKGMTWTSALLKGPDLMANLVCILYDHLTALLYVFLWREPGSEEPIDDYEMTVKIFGATSSPAICAYVLRKAATDSDDRTGLVMSEVADHFYVDNWLSSFPSEGEAVHTAKMVKTAFKRTGFELTQWATSSAAVIEAVADERLTSVNTDLDSVLVERTVRVVA</sequence>